<gene>
    <name evidence="1" type="ORF">METZ01_LOCUS129044</name>
</gene>
<reference evidence="1" key="1">
    <citation type="submission" date="2018-05" db="EMBL/GenBank/DDBJ databases">
        <authorList>
            <person name="Lanie J.A."/>
            <person name="Ng W.-L."/>
            <person name="Kazmierczak K.M."/>
            <person name="Andrzejewski T.M."/>
            <person name="Davidsen T.M."/>
            <person name="Wayne K.J."/>
            <person name="Tettelin H."/>
            <person name="Glass J.I."/>
            <person name="Rusch D."/>
            <person name="Podicherti R."/>
            <person name="Tsui H.-C.T."/>
            <person name="Winkler M.E."/>
        </authorList>
    </citation>
    <scope>NUCLEOTIDE SEQUENCE</scope>
</reference>
<protein>
    <submittedName>
        <fullName evidence="1">Uncharacterized protein</fullName>
    </submittedName>
</protein>
<name>A0A381YGX8_9ZZZZ</name>
<sequence>VSCGTSLVTTAPIATTLFLPIVTPAFMTDLLPIIALSSIVTPINFRLGGYGSLVSVEPGPMNTFFPILQSGGM</sequence>
<organism evidence="1">
    <name type="scientific">marine metagenome</name>
    <dbReference type="NCBI Taxonomy" id="408172"/>
    <lineage>
        <taxon>unclassified sequences</taxon>
        <taxon>metagenomes</taxon>
        <taxon>ecological metagenomes</taxon>
    </lineage>
</organism>
<evidence type="ECO:0000313" key="1">
    <source>
        <dbReference type="EMBL" id="SVA76190.1"/>
    </source>
</evidence>
<dbReference type="EMBL" id="UINC01018193">
    <property type="protein sequence ID" value="SVA76190.1"/>
    <property type="molecule type" value="Genomic_DNA"/>
</dbReference>
<feature type="non-terminal residue" evidence="1">
    <location>
        <position position="1"/>
    </location>
</feature>
<dbReference type="AlphaFoldDB" id="A0A381YGX8"/>
<proteinExistence type="predicted"/>
<accession>A0A381YGX8</accession>